<evidence type="ECO:0000256" key="2">
    <source>
        <dbReference type="SAM" id="Coils"/>
    </source>
</evidence>
<keyword evidence="3" id="KW-0812">Transmembrane</keyword>
<reference evidence="4 5" key="1">
    <citation type="submission" date="2021-03" db="EMBL/GenBank/DDBJ databases">
        <title>Sequencing the genomes of 1000 actinobacteria strains.</title>
        <authorList>
            <person name="Klenk H.-P."/>
        </authorList>
    </citation>
    <scope>NUCLEOTIDE SEQUENCE [LARGE SCALE GENOMIC DNA]</scope>
    <source>
        <strain evidence="4 5">DSM 44580</strain>
    </source>
</reference>
<dbReference type="Gene3D" id="3.30.70.1880">
    <property type="entry name" value="Protein of unknown function DUF881"/>
    <property type="match status" value="1"/>
</dbReference>
<evidence type="ECO:0000313" key="4">
    <source>
        <dbReference type="EMBL" id="MBP2472992.1"/>
    </source>
</evidence>
<name>A0ABS5A9N9_9PSEU</name>
<proteinExistence type="inferred from homology"/>
<keyword evidence="5" id="KW-1185">Reference proteome</keyword>
<dbReference type="Pfam" id="PF05949">
    <property type="entry name" value="DUF881"/>
    <property type="match status" value="1"/>
</dbReference>
<evidence type="ECO:0000256" key="3">
    <source>
        <dbReference type="SAM" id="Phobius"/>
    </source>
</evidence>
<gene>
    <name evidence="4" type="ORF">JOF53_001864</name>
</gene>
<keyword evidence="3" id="KW-1133">Transmembrane helix</keyword>
<dbReference type="Proteomes" id="UP001519363">
    <property type="component" value="Unassembled WGS sequence"/>
</dbReference>
<dbReference type="PANTHER" id="PTHR37313">
    <property type="entry name" value="UPF0749 PROTEIN RV1825"/>
    <property type="match status" value="1"/>
</dbReference>
<organism evidence="4 5">
    <name type="scientific">Crossiella equi</name>
    <dbReference type="NCBI Taxonomy" id="130796"/>
    <lineage>
        <taxon>Bacteria</taxon>
        <taxon>Bacillati</taxon>
        <taxon>Actinomycetota</taxon>
        <taxon>Actinomycetes</taxon>
        <taxon>Pseudonocardiales</taxon>
        <taxon>Pseudonocardiaceae</taxon>
        <taxon>Crossiella</taxon>
    </lineage>
</organism>
<accession>A0ABS5A9N9</accession>
<sequence>MGEEQRELPRRPVAKHRLARIRDNRWLTGSTMVVLCVVLGVALVAQVRRTQTGEGLSQARPQDLVVLLDGLQEREAVLRKEIAESEATLRRLQDSGDDSAAALEEARRRATALAVLTGTVPVSGPGLRVEIADGGAKLGPDVLLDVLQELRNAGAEAMQAGPVRVGVDTALTGSNGLIRVDGTTLTQPYVITAIGDPPTLAAALNIPGGVVDTVERNGGLARIQQQERVEITALRAERKQKYARPAG</sequence>
<evidence type="ECO:0000256" key="1">
    <source>
        <dbReference type="ARBA" id="ARBA00009108"/>
    </source>
</evidence>
<feature type="coiled-coil region" evidence="2">
    <location>
        <begin position="68"/>
        <end position="95"/>
    </location>
</feature>
<keyword evidence="2" id="KW-0175">Coiled coil</keyword>
<keyword evidence="3" id="KW-0472">Membrane</keyword>
<dbReference type="EMBL" id="JAGIOO010000001">
    <property type="protein sequence ID" value="MBP2472992.1"/>
    <property type="molecule type" value="Genomic_DNA"/>
</dbReference>
<dbReference type="PANTHER" id="PTHR37313:SF2">
    <property type="entry name" value="UPF0749 PROTEIN YLXX"/>
    <property type="match status" value="1"/>
</dbReference>
<dbReference type="InterPro" id="IPR010273">
    <property type="entry name" value="DUF881"/>
</dbReference>
<evidence type="ECO:0000313" key="5">
    <source>
        <dbReference type="Proteomes" id="UP001519363"/>
    </source>
</evidence>
<dbReference type="RefSeq" id="WP_086789784.1">
    <property type="nucleotide sequence ID" value="NZ_JAGIOO010000001.1"/>
</dbReference>
<comment type="similarity">
    <text evidence="1">Belongs to the UPF0749 family.</text>
</comment>
<protein>
    <submittedName>
        <fullName evidence="4">Uncharacterized protein YlxW (UPF0749 family)</fullName>
    </submittedName>
</protein>
<feature type="transmembrane region" description="Helical" evidence="3">
    <location>
        <begin position="26"/>
        <end position="45"/>
    </location>
</feature>
<comment type="caution">
    <text evidence="4">The sequence shown here is derived from an EMBL/GenBank/DDBJ whole genome shotgun (WGS) entry which is preliminary data.</text>
</comment>